<comment type="catalytic activity">
    <reaction evidence="1">
        <text>3-hydroxy-2-methylpropanoyl-CoA + H2O = 3-hydroxy-2-methylpropanoate + CoA + H(+)</text>
        <dbReference type="Rhea" id="RHEA:20888"/>
        <dbReference type="ChEBI" id="CHEBI:11805"/>
        <dbReference type="ChEBI" id="CHEBI:15377"/>
        <dbReference type="ChEBI" id="CHEBI:15378"/>
        <dbReference type="ChEBI" id="CHEBI:57287"/>
        <dbReference type="ChEBI" id="CHEBI:57340"/>
        <dbReference type="EC" id="3.1.2.4"/>
    </reaction>
</comment>
<dbReference type="GO" id="GO:0003860">
    <property type="term" value="F:3-hydroxyisobutyryl-CoA hydrolase activity"/>
    <property type="evidence" value="ECO:0007669"/>
    <property type="project" value="UniProtKB-EC"/>
</dbReference>
<dbReference type="Gene3D" id="3.90.226.10">
    <property type="entry name" value="2-enoyl-CoA Hydratase, Chain A, domain 1"/>
    <property type="match status" value="1"/>
</dbReference>
<dbReference type="CDD" id="cd06558">
    <property type="entry name" value="crotonase-like"/>
    <property type="match status" value="1"/>
</dbReference>
<keyword evidence="3" id="KW-0378">Hydrolase</keyword>
<proteinExistence type="predicted"/>
<evidence type="ECO:0000256" key="3">
    <source>
        <dbReference type="ARBA" id="ARBA00022801"/>
    </source>
</evidence>
<evidence type="ECO:0000313" key="6">
    <source>
        <dbReference type="Proteomes" id="UP000183987"/>
    </source>
</evidence>
<feature type="domain" description="Enoyl-CoA hydratase/isomerase" evidence="4">
    <location>
        <begin position="13"/>
        <end position="323"/>
    </location>
</feature>
<evidence type="ECO:0000259" key="4">
    <source>
        <dbReference type="Pfam" id="PF16113"/>
    </source>
</evidence>
<dbReference type="EMBL" id="FQUE01000001">
    <property type="protein sequence ID" value="SHE39683.1"/>
    <property type="molecule type" value="Genomic_DNA"/>
</dbReference>
<dbReference type="PANTHER" id="PTHR43176:SF3">
    <property type="entry name" value="3-HYDROXYISOBUTYRYL-COA HYDROLASE, MITOCHONDRIAL"/>
    <property type="match status" value="1"/>
</dbReference>
<keyword evidence="6" id="KW-1185">Reference proteome</keyword>
<dbReference type="InterPro" id="IPR029045">
    <property type="entry name" value="ClpP/crotonase-like_dom_sf"/>
</dbReference>
<evidence type="ECO:0000256" key="2">
    <source>
        <dbReference type="ARBA" id="ARBA00011915"/>
    </source>
</evidence>
<dbReference type="NCBIfam" id="NF004127">
    <property type="entry name" value="PRK05617.1"/>
    <property type="match status" value="1"/>
</dbReference>
<dbReference type="STRING" id="366533.SAMN05444339_101260"/>
<dbReference type="EC" id="3.1.2.4" evidence="2"/>
<dbReference type="GO" id="GO:0006574">
    <property type="term" value="P:L-valine catabolic process"/>
    <property type="evidence" value="ECO:0007669"/>
    <property type="project" value="TreeGrafter"/>
</dbReference>
<name>A0A1M4T558_LOKAT</name>
<dbReference type="Proteomes" id="UP000183987">
    <property type="component" value="Unassembled WGS sequence"/>
</dbReference>
<evidence type="ECO:0000256" key="1">
    <source>
        <dbReference type="ARBA" id="ARBA00001709"/>
    </source>
</evidence>
<dbReference type="InterPro" id="IPR032259">
    <property type="entry name" value="HIBYL-CoA-H"/>
</dbReference>
<reference evidence="6" key="1">
    <citation type="submission" date="2016-11" db="EMBL/GenBank/DDBJ databases">
        <authorList>
            <person name="Varghese N."/>
            <person name="Submissions S."/>
        </authorList>
    </citation>
    <scope>NUCLEOTIDE SEQUENCE [LARGE SCALE GENOMIC DNA]</scope>
    <source>
        <strain evidence="6">DSM 29326</strain>
    </source>
</reference>
<organism evidence="5 6">
    <name type="scientific">Loktanella atrilutea</name>
    <dbReference type="NCBI Taxonomy" id="366533"/>
    <lineage>
        <taxon>Bacteria</taxon>
        <taxon>Pseudomonadati</taxon>
        <taxon>Pseudomonadota</taxon>
        <taxon>Alphaproteobacteria</taxon>
        <taxon>Rhodobacterales</taxon>
        <taxon>Roseobacteraceae</taxon>
        <taxon>Loktanella</taxon>
    </lineage>
</organism>
<dbReference type="OrthoDB" id="9790967at2"/>
<dbReference type="PANTHER" id="PTHR43176">
    <property type="entry name" value="3-HYDROXYISOBUTYRYL-COA HYDROLASE-RELATED"/>
    <property type="match status" value="1"/>
</dbReference>
<sequence length="346" mass="36987">MTDINIRTDGRAGRITLTRETALNALTWDMVHAIDDALTAWRNDDTVALVVIDAAGSKAFCAGGDIARMYATGVAGDYGYGRRFWRDEYRLNAVIAGYGKPIVALMQGFAMGGGVGIGCHASHRIVGDTTRIALPECGIGLVPDVGSTLLLARAPGRLGEYLGLTGDRMDAGDAIHVGFADTFVPQDQWPALIASLCQTGKVDTIAGAALPAPQSKLARWQADIDRVFAAHDLAAIRSQPDAVPPAPIAHALDLMARNAPLSMACTLRIVRAVRADPDIQTALGHEYRFTARSMEKADFLEGIRAAIIDRDRTPRWRHADWNVPDADIATLTAPLGPDALTPETVS</sequence>
<dbReference type="AlphaFoldDB" id="A0A1M4T558"/>
<dbReference type="SUPFAM" id="SSF52096">
    <property type="entry name" value="ClpP/crotonase"/>
    <property type="match status" value="1"/>
</dbReference>
<dbReference type="InterPro" id="IPR045004">
    <property type="entry name" value="ECH_dom"/>
</dbReference>
<dbReference type="GO" id="GO:0005829">
    <property type="term" value="C:cytosol"/>
    <property type="evidence" value="ECO:0007669"/>
    <property type="project" value="TreeGrafter"/>
</dbReference>
<gene>
    <name evidence="5" type="ORF">SAMN05444339_101260</name>
</gene>
<dbReference type="Pfam" id="PF16113">
    <property type="entry name" value="ECH_2"/>
    <property type="match status" value="1"/>
</dbReference>
<protein>
    <recommendedName>
        <fullName evidence="2">3-hydroxyisobutyryl-CoA hydrolase</fullName>
        <ecNumber evidence="2">3.1.2.4</ecNumber>
    </recommendedName>
</protein>
<accession>A0A1M4T558</accession>
<evidence type="ECO:0000313" key="5">
    <source>
        <dbReference type="EMBL" id="SHE39683.1"/>
    </source>
</evidence>
<dbReference type="RefSeq" id="WP_072855391.1">
    <property type="nucleotide sequence ID" value="NZ_FQUE01000001.1"/>
</dbReference>